<feature type="region of interest" description="Disordered" evidence="9">
    <location>
        <begin position="231"/>
        <end position="250"/>
    </location>
</feature>
<feature type="compositionally biased region" description="Low complexity" evidence="9">
    <location>
        <begin position="1"/>
        <end position="15"/>
    </location>
</feature>
<reference evidence="12" key="1">
    <citation type="journal article" date="2023" name="Proc. Natl. Acad. Sci. U.S.A.">
        <title>Genomic and structural basis for evolution of tropane alkaloid biosynthesis.</title>
        <authorList>
            <person name="Wanga Y.-J."/>
            <person name="Taina T."/>
            <person name="Yua J.-Y."/>
            <person name="Lia J."/>
            <person name="Xua B."/>
            <person name="Chenc J."/>
            <person name="D'Auriad J.C."/>
            <person name="Huanga J.-P."/>
            <person name="Huanga S.-X."/>
        </authorList>
    </citation>
    <scope>NUCLEOTIDE SEQUENCE [LARGE SCALE GENOMIC DNA]</scope>
    <source>
        <strain evidence="12">cv. KIB-2019</strain>
    </source>
</reference>
<dbReference type="SMART" id="SM00361">
    <property type="entry name" value="RRM_1"/>
    <property type="match status" value="1"/>
</dbReference>
<keyword evidence="3" id="KW-0677">Repeat</keyword>
<dbReference type="FunFam" id="3.30.70.330:FF:000259">
    <property type="entry name" value="RNA-binding (RRM/RBD/RNP motifs) family protein"/>
    <property type="match status" value="1"/>
</dbReference>
<feature type="region of interest" description="Disordered" evidence="9">
    <location>
        <begin position="576"/>
        <end position="634"/>
    </location>
</feature>
<feature type="compositionally biased region" description="Polar residues" evidence="9">
    <location>
        <begin position="367"/>
        <end position="383"/>
    </location>
</feature>
<evidence type="ECO:0000256" key="2">
    <source>
        <dbReference type="ARBA" id="ARBA00022490"/>
    </source>
</evidence>
<feature type="compositionally biased region" description="Polar residues" evidence="9">
    <location>
        <begin position="334"/>
        <end position="344"/>
    </location>
</feature>
<keyword evidence="4" id="KW-0112">Calmodulin-binding</keyword>
<protein>
    <recommendedName>
        <fullName evidence="10">RRM domain-containing protein</fullName>
    </recommendedName>
</protein>
<dbReference type="InterPro" id="IPR000048">
    <property type="entry name" value="IQ_motif_EF-hand-BS"/>
</dbReference>
<feature type="region of interest" description="Disordered" evidence="9">
    <location>
        <begin position="310"/>
        <end position="428"/>
    </location>
</feature>
<dbReference type="Pfam" id="PF00076">
    <property type="entry name" value="RRM_1"/>
    <property type="match status" value="3"/>
</dbReference>
<dbReference type="PROSITE" id="PS50102">
    <property type="entry name" value="RRM"/>
    <property type="match status" value="3"/>
</dbReference>
<feature type="compositionally biased region" description="Polar residues" evidence="9">
    <location>
        <begin position="276"/>
        <end position="292"/>
    </location>
</feature>
<dbReference type="GO" id="GO:0005516">
    <property type="term" value="F:calmodulin binding"/>
    <property type="evidence" value="ECO:0007669"/>
    <property type="project" value="UniProtKB-KW"/>
</dbReference>
<evidence type="ECO:0000256" key="9">
    <source>
        <dbReference type="SAM" id="MobiDB-lite"/>
    </source>
</evidence>
<evidence type="ECO:0000256" key="8">
    <source>
        <dbReference type="PROSITE-ProRule" id="PRU00176"/>
    </source>
</evidence>
<comment type="subunit">
    <text evidence="7">Binds to multiple calmodulin (CaM) in the presence of Ca(2+) and CaM-like proteins.</text>
</comment>
<feature type="domain" description="RRM" evidence="10">
    <location>
        <begin position="824"/>
        <end position="901"/>
    </location>
</feature>
<feature type="compositionally biased region" description="Basic and acidic residues" evidence="9">
    <location>
        <begin position="27"/>
        <end position="41"/>
    </location>
</feature>
<evidence type="ECO:0000256" key="6">
    <source>
        <dbReference type="ARBA" id="ARBA00024341"/>
    </source>
</evidence>
<feature type="region of interest" description="Disordered" evidence="9">
    <location>
        <begin position="984"/>
        <end position="1027"/>
    </location>
</feature>
<comment type="subcellular location">
    <subcellularLocation>
        <location evidence="1">Cytoplasm</location>
    </subcellularLocation>
</comment>
<keyword evidence="5 8" id="KW-0694">RNA-binding</keyword>
<dbReference type="PANTHER" id="PTHR21245">
    <property type="entry name" value="HETEROGENEOUS NUCLEAR RIBONUCLEOPROTEIN"/>
    <property type="match status" value="1"/>
</dbReference>
<name>A0A9Q1MF16_9SOLA</name>
<dbReference type="SUPFAM" id="SSF54928">
    <property type="entry name" value="RNA-binding domain, RBD"/>
    <property type="match status" value="2"/>
</dbReference>
<dbReference type="SMART" id="SM00360">
    <property type="entry name" value="RRM"/>
    <property type="match status" value="3"/>
</dbReference>
<evidence type="ECO:0000256" key="3">
    <source>
        <dbReference type="ARBA" id="ARBA00022737"/>
    </source>
</evidence>
<gene>
    <name evidence="11" type="ORF">K7X08_023012</name>
</gene>
<evidence type="ECO:0000256" key="1">
    <source>
        <dbReference type="ARBA" id="ARBA00004496"/>
    </source>
</evidence>
<feature type="region of interest" description="Disordered" evidence="9">
    <location>
        <begin position="1"/>
        <end position="75"/>
    </location>
</feature>
<dbReference type="InterPro" id="IPR000504">
    <property type="entry name" value="RRM_dom"/>
</dbReference>
<dbReference type="Pfam" id="PF00612">
    <property type="entry name" value="IQ"/>
    <property type="match status" value="2"/>
</dbReference>
<proteinExistence type="inferred from homology"/>
<feature type="compositionally biased region" description="Acidic residues" evidence="9">
    <location>
        <begin position="577"/>
        <end position="611"/>
    </location>
</feature>
<dbReference type="AlphaFoldDB" id="A0A9Q1MF16"/>
<keyword evidence="2" id="KW-0963">Cytoplasm</keyword>
<evidence type="ECO:0000259" key="10">
    <source>
        <dbReference type="PROSITE" id="PS50102"/>
    </source>
</evidence>
<dbReference type="InterPro" id="IPR003954">
    <property type="entry name" value="RRM_euk-type"/>
</dbReference>
<dbReference type="PROSITE" id="PS50096">
    <property type="entry name" value="IQ"/>
    <property type="match status" value="2"/>
</dbReference>
<feature type="compositionally biased region" description="Polar residues" evidence="9">
    <location>
        <begin position="401"/>
        <end position="428"/>
    </location>
</feature>
<accession>A0A9Q1MF16</accession>
<dbReference type="InterPro" id="IPR012677">
    <property type="entry name" value="Nucleotide-bd_a/b_plait_sf"/>
</dbReference>
<feature type="compositionally biased region" description="Gly residues" evidence="9">
    <location>
        <begin position="1001"/>
        <end position="1013"/>
    </location>
</feature>
<dbReference type="Proteomes" id="UP001152561">
    <property type="component" value="Unassembled WGS sequence"/>
</dbReference>
<dbReference type="InterPro" id="IPR035979">
    <property type="entry name" value="RBD_domain_sf"/>
</dbReference>
<sequence>MGNNKKGSSGSSSSSWLTAVKRAFRSPTKDPQKKKQTKISEVDEDEDEKKKEKRRWLFRKANNPENGTAHQAAENDDVAVSAPGGADQRHANNVAVETTTVAQAAAATAQAAVEVTQLAKPPVSRFNTPFSFYPGNGEHQAATIIQTAFRGYLARRALKALKGLVKLQALVRGHNVRKQAKMTLKCMQALVRVQARVLDQRFRQSQEGSRKSTFSDTSSMWNSQYLQDISDRKSMSRDGSSIPDDWDERPHTIEEVKAMLRKRKEAALKRERTLSDAFSQQTRRTGRNSSIGSDVDFGEKHQWMDRWTAAKPWDGRGRGSTDQSTFPVVKTVEMDTSQPYSYLASNSRRSHERQHQRSSSPLHRTHQNQSFQFPVTPSPSKTRPIQVRSASPRCPRDEKSYNYTAQTPSLRPNNNYSFNSSSHQRSRLTSGAANIPNYMAATESALARINSQSAPRQRPSTPERDRAGSAKKRLSFPVPDRYGDVTIGYGAGYEHSLRSPSFKSLSGVYFGYEQQSNYSSCYTEGLGSEIAPSSTSDLRRLASSWPSHNNTDKQIIFIFGHYRQEDLQDERVMAENTEIDDRVDLDDENYSEEDEEPELIEVNDENGEEQSYDSGGGGYSGREQSPEEADMGDKKEHAELLALPPHGSEVFIGGIPRDVSDEDLRDLCEPLGEIHEVRVMRNRDTGESKGFAFVAFTTKDESQKAIEELHNKDFKGKTIRCSLSETKYRLFIGNVPKSWSYDEFRKVIDGTGPGAETIELIKDPQNPARNRGFAFVEYFNNACADYSRKKMASANFKLEGNSPTVTWADPKITPDHSGAAAQVKALYVKNIPENTPTEQLKELFQRHGEVTRVVMPPAKPGGKRDFGFVHYAERSSALKAVKDTETYEVNGQVLEVVLAKPQTEKKFDAATPHNALPHPNYIPHPGYGAFPVNPYGHLTAGYGAAAAAFQQQPMIYGRGPMPSGMQMVPMVLPDGQIGYVLQQPGVQTPPVRPRRNDRSNGSGGPHGRGGSSGSGDDSNRGRRYRPY</sequence>
<evidence type="ECO:0000313" key="11">
    <source>
        <dbReference type="EMBL" id="KAJ8556254.1"/>
    </source>
</evidence>
<dbReference type="SMART" id="SM00015">
    <property type="entry name" value="IQ"/>
    <property type="match status" value="2"/>
</dbReference>
<keyword evidence="12" id="KW-1185">Reference proteome</keyword>
<evidence type="ECO:0000256" key="4">
    <source>
        <dbReference type="ARBA" id="ARBA00022860"/>
    </source>
</evidence>
<organism evidence="11 12">
    <name type="scientific">Anisodus acutangulus</name>
    <dbReference type="NCBI Taxonomy" id="402998"/>
    <lineage>
        <taxon>Eukaryota</taxon>
        <taxon>Viridiplantae</taxon>
        <taxon>Streptophyta</taxon>
        <taxon>Embryophyta</taxon>
        <taxon>Tracheophyta</taxon>
        <taxon>Spermatophyta</taxon>
        <taxon>Magnoliopsida</taxon>
        <taxon>eudicotyledons</taxon>
        <taxon>Gunneridae</taxon>
        <taxon>Pentapetalae</taxon>
        <taxon>asterids</taxon>
        <taxon>lamiids</taxon>
        <taxon>Solanales</taxon>
        <taxon>Solanaceae</taxon>
        <taxon>Solanoideae</taxon>
        <taxon>Hyoscyameae</taxon>
        <taxon>Anisodus</taxon>
    </lineage>
</organism>
<dbReference type="GO" id="GO:0003723">
    <property type="term" value="F:RNA binding"/>
    <property type="evidence" value="ECO:0007669"/>
    <property type="project" value="UniProtKB-UniRule"/>
</dbReference>
<dbReference type="CDD" id="cd23767">
    <property type="entry name" value="IQCD"/>
    <property type="match status" value="1"/>
</dbReference>
<feature type="compositionally biased region" description="Polar residues" evidence="9">
    <location>
        <begin position="449"/>
        <end position="460"/>
    </location>
</feature>
<dbReference type="Gene3D" id="3.30.70.330">
    <property type="match status" value="3"/>
</dbReference>
<comment type="caution">
    <text evidence="11">The sequence shown here is derived from an EMBL/GenBank/DDBJ whole genome shotgun (WGS) entry which is preliminary data.</text>
</comment>
<dbReference type="GO" id="GO:0005737">
    <property type="term" value="C:cytoplasm"/>
    <property type="evidence" value="ECO:0007669"/>
    <property type="project" value="UniProtKB-SubCell"/>
</dbReference>
<dbReference type="OrthoDB" id="776767at2759"/>
<evidence type="ECO:0000256" key="5">
    <source>
        <dbReference type="ARBA" id="ARBA00022884"/>
    </source>
</evidence>
<dbReference type="Gene3D" id="1.20.5.190">
    <property type="match status" value="1"/>
</dbReference>
<feature type="region of interest" description="Disordered" evidence="9">
    <location>
        <begin position="268"/>
        <end position="297"/>
    </location>
</feature>
<dbReference type="EMBL" id="JAJAGQ010000008">
    <property type="protein sequence ID" value="KAJ8556254.1"/>
    <property type="molecule type" value="Genomic_DNA"/>
</dbReference>
<dbReference type="Pfam" id="PF13178">
    <property type="entry name" value="DUF4005"/>
    <property type="match status" value="1"/>
</dbReference>
<comment type="similarity">
    <text evidence="6">Belongs to the IQD family.</text>
</comment>
<evidence type="ECO:0000313" key="12">
    <source>
        <dbReference type="Proteomes" id="UP001152561"/>
    </source>
</evidence>
<dbReference type="FunFam" id="1.20.5.190:FF:000062">
    <property type="entry name" value="IQ-domain 11"/>
    <property type="match status" value="1"/>
</dbReference>
<feature type="domain" description="RRM" evidence="10">
    <location>
        <begin position="728"/>
        <end position="810"/>
    </location>
</feature>
<evidence type="ECO:0000256" key="7">
    <source>
        <dbReference type="ARBA" id="ARBA00024378"/>
    </source>
</evidence>
<feature type="region of interest" description="Disordered" evidence="9">
    <location>
        <begin position="448"/>
        <end position="475"/>
    </location>
</feature>
<dbReference type="InterPro" id="IPR025064">
    <property type="entry name" value="DUF4005"/>
</dbReference>
<feature type="domain" description="RRM" evidence="10">
    <location>
        <begin position="648"/>
        <end position="726"/>
    </location>
</feature>